<comment type="caution">
    <text evidence="3">The sequence shown here is derived from an EMBL/GenBank/DDBJ whole genome shotgun (WGS) entry which is preliminary data.</text>
</comment>
<reference evidence="3 4" key="1">
    <citation type="submission" date="2016-03" db="EMBL/GenBank/DDBJ databases">
        <authorList>
            <person name="Ploux O."/>
        </authorList>
    </citation>
    <scope>NUCLEOTIDE SEQUENCE [LARGE SCALE GENOMIC DNA]</scope>
    <source>
        <strain evidence="3 4">R0</strain>
    </source>
</reference>
<evidence type="ECO:0000313" key="4">
    <source>
        <dbReference type="Proteomes" id="UP000075320"/>
    </source>
</evidence>
<dbReference type="PANTHER" id="PTHR30486">
    <property type="entry name" value="TWITCHING MOTILITY PROTEIN PILT"/>
    <property type="match status" value="1"/>
</dbReference>
<feature type="domain" description="AAA+ ATPase" evidence="2">
    <location>
        <begin position="189"/>
        <end position="343"/>
    </location>
</feature>
<dbReference type="CDD" id="cd01130">
    <property type="entry name" value="VirB11-like_ATPase"/>
    <property type="match status" value="1"/>
</dbReference>
<dbReference type="OrthoDB" id="5288867at2"/>
<name>A0A150WP97_BDEBC</name>
<organism evidence="3 4">
    <name type="scientific">Bdellovibrio bacteriovorus</name>
    <dbReference type="NCBI Taxonomy" id="959"/>
    <lineage>
        <taxon>Bacteria</taxon>
        <taxon>Pseudomonadati</taxon>
        <taxon>Bdellovibrionota</taxon>
        <taxon>Bdellovibrionia</taxon>
        <taxon>Bdellovibrionales</taxon>
        <taxon>Pseudobdellovibrionaceae</taxon>
        <taxon>Bdellovibrio</taxon>
    </lineage>
</organism>
<dbReference type="InterPro" id="IPR001482">
    <property type="entry name" value="T2SS/T4SS_dom"/>
</dbReference>
<dbReference type="Proteomes" id="UP000075320">
    <property type="component" value="Unassembled WGS sequence"/>
</dbReference>
<accession>A0A150WP97</accession>
<gene>
    <name evidence="3" type="ORF">AZI86_03430</name>
</gene>
<evidence type="ECO:0000259" key="2">
    <source>
        <dbReference type="SMART" id="SM00382"/>
    </source>
</evidence>
<dbReference type="RefSeq" id="WP_061833693.1">
    <property type="nucleotide sequence ID" value="NZ_LUKE01000001.1"/>
</dbReference>
<dbReference type="AlphaFoldDB" id="A0A150WP97"/>
<dbReference type="Pfam" id="PF00437">
    <property type="entry name" value="T2SSE"/>
    <property type="match status" value="1"/>
</dbReference>
<dbReference type="InterPro" id="IPR027417">
    <property type="entry name" value="P-loop_NTPase"/>
</dbReference>
<dbReference type="Gene3D" id="3.30.450.380">
    <property type="match status" value="1"/>
</dbReference>
<protein>
    <submittedName>
        <fullName evidence="3">Pilus assembly protein CpaF</fullName>
    </submittedName>
</protein>
<sequence length="373" mass="42587">MNLEVKAIYDRLQDEISKLPLNEFLLSPEEEQSLRSQKIEGLIQKHINLVPPQIQKRLRDELDFWGPLQEPMADESISEIIVNGPQSIWLERQGKLERHTDFFFSDLSFRNCMDRLCHEARTHLTVENPFSEGRFREFRVTLIGTELTGSDMHLSLRRHPKNPWTFERLQQHQWCSPQMLPLFQKIITERKNFLVIGPTGSGKTSVLNSFLGLLPAQERVVVIEDTSEIALPNQASMKLLTRDDPQGILSSIDQTQLLKRSLRLRPDRLVMGEVRGAEAKDFLMALATGHAGSFGTLHAQNAAQALIRLEMLIQMGAAQWGLSAIRRLIQLSLDYVIVAGRNSNGQRELQGIYRLCSLEDHGFLLEAVTEKDF</sequence>
<dbReference type="SMART" id="SM00382">
    <property type="entry name" value="AAA"/>
    <property type="match status" value="1"/>
</dbReference>
<dbReference type="InterPro" id="IPR003593">
    <property type="entry name" value="AAA+_ATPase"/>
</dbReference>
<dbReference type="InterPro" id="IPR050921">
    <property type="entry name" value="T4SS_GSP_E_ATPase"/>
</dbReference>
<evidence type="ECO:0000256" key="1">
    <source>
        <dbReference type="ARBA" id="ARBA00006611"/>
    </source>
</evidence>
<dbReference type="EMBL" id="LUKE01000001">
    <property type="protein sequence ID" value="KYG66127.1"/>
    <property type="molecule type" value="Genomic_DNA"/>
</dbReference>
<proteinExistence type="inferred from homology"/>
<dbReference type="SUPFAM" id="SSF52540">
    <property type="entry name" value="P-loop containing nucleoside triphosphate hydrolases"/>
    <property type="match status" value="1"/>
</dbReference>
<dbReference type="Gene3D" id="3.40.50.300">
    <property type="entry name" value="P-loop containing nucleotide triphosphate hydrolases"/>
    <property type="match status" value="1"/>
</dbReference>
<evidence type="ECO:0000313" key="3">
    <source>
        <dbReference type="EMBL" id="KYG66127.1"/>
    </source>
</evidence>
<dbReference type="PANTHER" id="PTHR30486:SF6">
    <property type="entry name" value="TYPE IV PILUS RETRACTATION ATPASE PILT"/>
    <property type="match status" value="1"/>
</dbReference>
<comment type="similarity">
    <text evidence="1">Belongs to the GSP E family.</text>
</comment>
<dbReference type="GO" id="GO:0016887">
    <property type="term" value="F:ATP hydrolysis activity"/>
    <property type="evidence" value="ECO:0007669"/>
    <property type="project" value="InterPro"/>
</dbReference>
<keyword evidence="4" id="KW-1185">Reference proteome</keyword>